<proteinExistence type="predicted"/>
<evidence type="ECO:0000313" key="2">
    <source>
        <dbReference type="Proteomes" id="UP001607151"/>
    </source>
</evidence>
<accession>A0ABW7IRI2</accession>
<evidence type="ECO:0000313" key="1">
    <source>
        <dbReference type="EMBL" id="MFH0264257.1"/>
    </source>
</evidence>
<protein>
    <submittedName>
        <fullName evidence="1">Uncharacterized protein</fullName>
    </submittedName>
</protein>
<sequence length="205" mass="24029">MDKLQLTTLKQQISKLEKRLSVDSPNINLINKVALGLLNEEVQAIWWKSEVPFSDQPSPLLQDELSLYAQHTWQRWRDNPSLLEALSESIKIYHHHEIEYQWDLTLHQEYPELSLVKFWLASVNLIYKQRNMSQTDLWFKHLKLTHSLLLAQHQQALNPSCLVGYAENRVVIVDLERRKCAIVSKDAFSTFQSSGMTFIHYPYPA</sequence>
<name>A0ABW7IRI2_9VIBR</name>
<organism evidence="1 2">
    <name type="scientific">Vibrio rumoiensis</name>
    <dbReference type="NCBI Taxonomy" id="76258"/>
    <lineage>
        <taxon>Bacteria</taxon>
        <taxon>Pseudomonadati</taxon>
        <taxon>Pseudomonadota</taxon>
        <taxon>Gammaproteobacteria</taxon>
        <taxon>Vibrionales</taxon>
        <taxon>Vibrionaceae</taxon>
        <taxon>Vibrio</taxon>
    </lineage>
</organism>
<dbReference type="RefSeq" id="WP_394607174.1">
    <property type="nucleotide sequence ID" value="NZ_JBIHSN010000002.1"/>
</dbReference>
<keyword evidence="2" id="KW-1185">Reference proteome</keyword>
<dbReference type="Proteomes" id="UP001607151">
    <property type="component" value="Unassembled WGS sequence"/>
</dbReference>
<comment type="caution">
    <text evidence="1">The sequence shown here is derived from an EMBL/GenBank/DDBJ whole genome shotgun (WGS) entry which is preliminary data.</text>
</comment>
<gene>
    <name evidence="1" type="ORF">ACGRQ9_01725</name>
</gene>
<dbReference type="EMBL" id="JBIHSN010000002">
    <property type="protein sequence ID" value="MFH0264257.1"/>
    <property type="molecule type" value="Genomic_DNA"/>
</dbReference>
<reference evidence="1 2" key="1">
    <citation type="submission" date="2024-10" db="EMBL/GenBank/DDBJ databases">
        <authorList>
            <person name="Yibar A."/>
            <person name="Saticioglu I.B."/>
            <person name="Duman M."/>
            <person name="Ajmi N."/>
            <person name="Gurler F."/>
            <person name="Ay H."/>
            <person name="Onuk E."/>
            <person name="Guler S."/>
            <person name="Romalde J.L."/>
        </authorList>
    </citation>
    <scope>NUCLEOTIDE SEQUENCE [LARGE SCALE GENOMIC DNA]</scope>
    <source>
        <strain evidence="1 2">14-MA-B</strain>
    </source>
</reference>